<name>A0A382ST25_9ZZZZ</name>
<dbReference type="SMART" id="SM00564">
    <property type="entry name" value="PQQ"/>
    <property type="match status" value="2"/>
</dbReference>
<proteinExistence type="predicted"/>
<protein>
    <recommendedName>
        <fullName evidence="1">Pyrrolo-quinoline quinone repeat domain-containing protein</fullName>
    </recommendedName>
</protein>
<dbReference type="PANTHER" id="PTHR34512">
    <property type="entry name" value="CELL SURFACE PROTEIN"/>
    <property type="match status" value="1"/>
</dbReference>
<sequence>VVWRTPIKNGYAGPAVVDGRVFVTDFSRTSGMVGIERIVCLDEQTGRELWTHEWEANYAGISWDEGPRATPTVEGNRVYVQGSAGQLVALDVETGNVHWTRNYVEEFGADIPIFGFSSSPLVDGGRLVAMVGGVPDSKVVAFDKRT</sequence>
<gene>
    <name evidence="2" type="ORF">METZ01_LOCUS365923</name>
</gene>
<feature type="non-terminal residue" evidence="2">
    <location>
        <position position="146"/>
    </location>
</feature>
<dbReference type="EMBL" id="UINC01131390">
    <property type="protein sequence ID" value="SVD13069.1"/>
    <property type="molecule type" value="Genomic_DNA"/>
</dbReference>
<dbReference type="Pfam" id="PF13360">
    <property type="entry name" value="PQQ_2"/>
    <property type="match status" value="1"/>
</dbReference>
<feature type="non-terminal residue" evidence="2">
    <location>
        <position position="1"/>
    </location>
</feature>
<dbReference type="AlphaFoldDB" id="A0A382ST25"/>
<dbReference type="SUPFAM" id="SSF50998">
    <property type="entry name" value="Quinoprotein alcohol dehydrogenase-like"/>
    <property type="match status" value="1"/>
</dbReference>
<evidence type="ECO:0000313" key="2">
    <source>
        <dbReference type="EMBL" id="SVD13069.1"/>
    </source>
</evidence>
<dbReference type="InterPro" id="IPR015943">
    <property type="entry name" value="WD40/YVTN_repeat-like_dom_sf"/>
</dbReference>
<dbReference type="InterPro" id="IPR011047">
    <property type="entry name" value="Quinoprotein_ADH-like_sf"/>
</dbReference>
<feature type="domain" description="Pyrrolo-quinoline quinone repeat" evidence="1">
    <location>
        <begin position="2"/>
        <end position="146"/>
    </location>
</feature>
<organism evidence="2">
    <name type="scientific">marine metagenome</name>
    <dbReference type="NCBI Taxonomy" id="408172"/>
    <lineage>
        <taxon>unclassified sequences</taxon>
        <taxon>metagenomes</taxon>
        <taxon>ecological metagenomes</taxon>
    </lineage>
</organism>
<accession>A0A382ST25</accession>
<dbReference type="Gene3D" id="2.130.10.10">
    <property type="entry name" value="YVTN repeat-like/Quinoprotein amine dehydrogenase"/>
    <property type="match status" value="1"/>
</dbReference>
<dbReference type="InterPro" id="IPR002372">
    <property type="entry name" value="PQQ_rpt_dom"/>
</dbReference>
<evidence type="ECO:0000259" key="1">
    <source>
        <dbReference type="Pfam" id="PF13360"/>
    </source>
</evidence>
<dbReference type="InterPro" id="IPR018391">
    <property type="entry name" value="PQQ_b-propeller_rpt"/>
</dbReference>
<reference evidence="2" key="1">
    <citation type="submission" date="2018-05" db="EMBL/GenBank/DDBJ databases">
        <authorList>
            <person name="Lanie J.A."/>
            <person name="Ng W.-L."/>
            <person name="Kazmierczak K.M."/>
            <person name="Andrzejewski T.M."/>
            <person name="Davidsen T.M."/>
            <person name="Wayne K.J."/>
            <person name="Tettelin H."/>
            <person name="Glass J.I."/>
            <person name="Rusch D."/>
            <person name="Podicherti R."/>
            <person name="Tsui H.-C.T."/>
            <person name="Winkler M.E."/>
        </authorList>
    </citation>
    <scope>NUCLEOTIDE SEQUENCE</scope>
</reference>
<dbReference type="PANTHER" id="PTHR34512:SF30">
    <property type="entry name" value="OUTER MEMBRANE PROTEIN ASSEMBLY FACTOR BAMB"/>
    <property type="match status" value="1"/>
</dbReference>